<keyword evidence="3" id="KW-0963">Cytoplasm</keyword>
<dbReference type="OrthoDB" id="440673at2759"/>
<keyword evidence="4" id="KW-0507">mRNA processing</keyword>
<dbReference type="InParanoid" id="A0A164ZIM9"/>
<dbReference type="AlphaFoldDB" id="A0A164ZIM9"/>
<dbReference type="GO" id="GO:0000932">
    <property type="term" value="C:P-body"/>
    <property type="evidence" value="ECO:0007669"/>
    <property type="project" value="TreeGrafter"/>
</dbReference>
<dbReference type="GO" id="GO:0031087">
    <property type="term" value="P:deadenylation-independent decapping of nuclear-transcribed mRNA"/>
    <property type="evidence" value="ECO:0007669"/>
    <property type="project" value="TreeGrafter"/>
</dbReference>
<dbReference type="GeneID" id="28896498"/>
<dbReference type="SUPFAM" id="SSF50729">
    <property type="entry name" value="PH domain-like"/>
    <property type="match status" value="1"/>
</dbReference>
<organism evidence="6 7">
    <name type="scientific">Xylona heveae (strain CBS 132557 / TC161)</name>
    <dbReference type="NCBI Taxonomy" id="1328760"/>
    <lineage>
        <taxon>Eukaryota</taxon>
        <taxon>Fungi</taxon>
        <taxon>Dikarya</taxon>
        <taxon>Ascomycota</taxon>
        <taxon>Pezizomycotina</taxon>
        <taxon>Xylonomycetes</taxon>
        <taxon>Xylonales</taxon>
        <taxon>Xylonaceae</taxon>
        <taxon>Xylona</taxon>
    </lineage>
</organism>
<gene>
    <name evidence="6" type="ORF">L228DRAFT_241823</name>
</gene>
<dbReference type="InterPro" id="IPR010334">
    <property type="entry name" value="Dcp1"/>
</dbReference>
<dbReference type="PANTHER" id="PTHR16290">
    <property type="entry name" value="TRANSCRIPTION FACTOR SMIF DECAPPING ENZYME DCP1"/>
    <property type="match status" value="1"/>
</dbReference>
<dbReference type="CDD" id="cd13182">
    <property type="entry name" value="EVH1-like_Dcp1"/>
    <property type="match status" value="1"/>
</dbReference>
<proteinExistence type="inferred from homology"/>
<dbReference type="RefSeq" id="XP_018184700.1">
    <property type="nucleotide sequence ID" value="XM_018331361.1"/>
</dbReference>
<dbReference type="GO" id="GO:0003729">
    <property type="term" value="F:mRNA binding"/>
    <property type="evidence" value="ECO:0007669"/>
    <property type="project" value="TreeGrafter"/>
</dbReference>
<dbReference type="Proteomes" id="UP000076632">
    <property type="component" value="Unassembled WGS sequence"/>
</dbReference>
<keyword evidence="7" id="KW-1185">Reference proteome</keyword>
<evidence type="ECO:0000256" key="2">
    <source>
        <dbReference type="ARBA" id="ARBA00008778"/>
    </source>
</evidence>
<dbReference type="GO" id="GO:0006397">
    <property type="term" value="P:mRNA processing"/>
    <property type="evidence" value="ECO:0007669"/>
    <property type="project" value="UniProtKB-KW"/>
</dbReference>
<comment type="similarity">
    <text evidence="2">Belongs to the DCP1 family.</text>
</comment>
<name>A0A164ZIM9_XYLHT</name>
<evidence type="ECO:0000256" key="4">
    <source>
        <dbReference type="ARBA" id="ARBA00022664"/>
    </source>
</evidence>
<evidence type="ECO:0000256" key="3">
    <source>
        <dbReference type="ARBA" id="ARBA00022490"/>
    </source>
</evidence>
<feature type="compositionally biased region" description="Polar residues" evidence="5">
    <location>
        <begin position="235"/>
        <end position="248"/>
    </location>
</feature>
<dbReference type="InterPro" id="IPR011993">
    <property type="entry name" value="PH-like_dom_sf"/>
</dbReference>
<dbReference type="PANTHER" id="PTHR16290:SF0">
    <property type="entry name" value="DECAPPING PROTEIN 1, ISOFORM A"/>
    <property type="match status" value="1"/>
</dbReference>
<dbReference type="Pfam" id="PF06058">
    <property type="entry name" value="DCP1"/>
    <property type="match status" value="1"/>
</dbReference>
<dbReference type="Gene3D" id="2.30.29.30">
    <property type="entry name" value="Pleckstrin-homology domain (PH domain)/Phosphotyrosine-binding domain (PTB)"/>
    <property type="match status" value="1"/>
</dbReference>
<evidence type="ECO:0000256" key="5">
    <source>
        <dbReference type="SAM" id="MobiDB-lite"/>
    </source>
</evidence>
<dbReference type="GO" id="GO:0000290">
    <property type="term" value="P:deadenylation-dependent decapping of nuclear-transcribed mRNA"/>
    <property type="evidence" value="ECO:0007669"/>
    <property type="project" value="InterPro"/>
</dbReference>
<dbReference type="OMA" id="VRIYGLW"/>
<evidence type="ECO:0000313" key="6">
    <source>
        <dbReference type="EMBL" id="KZF19145.1"/>
    </source>
</evidence>
<dbReference type="EMBL" id="KV407467">
    <property type="protein sequence ID" value="KZF19145.1"/>
    <property type="molecule type" value="Genomic_DNA"/>
</dbReference>
<comment type="subcellular location">
    <subcellularLocation>
        <location evidence="1">Cytoplasm</location>
    </subcellularLocation>
</comment>
<sequence length="289" mass="32302">MTPRRVENRRHKSHNSINPSDYESDFNNLSDVPSAPVPSRTNAELNLSVIRRHNPDVINILSIASYAVVYLFSPTALQWEKSGIEGTLFVCQLASSNIGAERYAVVVLNRRGLENFYTELLEGSDVEITEEYVILRVTNEGGDPHAYGLWIFSEPPPSSTANTRALNAQIIRDCAVQAETSRKLAKEVWESENQKPIQPELIHESAPMGRQFSLQQLFGQQREQDSGWSVKAHSPVSTGAPQFMSNPDTDFFHSAKRHGMPQAPPPEQGKDVLAELFRKAGEGYRQSVL</sequence>
<reference evidence="6 7" key="1">
    <citation type="journal article" date="2016" name="Fungal Biol.">
        <title>The genome of Xylona heveae provides a window into fungal endophytism.</title>
        <authorList>
            <person name="Gazis R."/>
            <person name="Kuo A."/>
            <person name="Riley R."/>
            <person name="LaButti K."/>
            <person name="Lipzen A."/>
            <person name="Lin J."/>
            <person name="Amirebrahimi M."/>
            <person name="Hesse C.N."/>
            <person name="Spatafora J.W."/>
            <person name="Henrissat B."/>
            <person name="Hainaut M."/>
            <person name="Grigoriev I.V."/>
            <person name="Hibbett D.S."/>
        </authorList>
    </citation>
    <scope>NUCLEOTIDE SEQUENCE [LARGE SCALE GENOMIC DNA]</scope>
    <source>
        <strain evidence="6 7">TC161</strain>
    </source>
</reference>
<evidence type="ECO:0000313" key="7">
    <source>
        <dbReference type="Proteomes" id="UP000076632"/>
    </source>
</evidence>
<feature type="region of interest" description="Disordered" evidence="5">
    <location>
        <begin position="223"/>
        <end position="271"/>
    </location>
</feature>
<accession>A0A164ZIM9</accession>
<protein>
    <submittedName>
        <fullName evidence="6">PH domain-like protein</fullName>
    </submittedName>
</protein>
<dbReference type="GO" id="GO:0008047">
    <property type="term" value="F:enzyme activator activity"/>
    <property type="evidence" value="ECO:0007669"/>
    <property type="project" value="InterPro"/>
</dbReference>
<feature type="compositionally biased region" description="Polar residues" evidence="5">
    <location>
        <begin position="15"/>
        <end position="31"/>
    </location>
</feature>
<evidence type="ECO:0000256" key="1">
    <source>
        <dbReference type="ARBA" id="ARBA00004496"/>
    </source>
</evidence>
<feature type="region of interest" description="Disordered" evidence="5">
    <location>
        <begin position="1"/>
        <end position="37"/>
    </location>
</feature>
<dbReference type="STRING" id="1328760.A0A164ZIM9"/>